<dbReference type="EMBL" id="LXSL01000016">
    <property type="protein sequence ID" value="OAM29211.1"/>
    <property type="molecule type" value="Genomic_DNA"/>
</dbReference>
<dbReference type="NCBIfam" id="NF047841">
    <property type="entry name" value="HLGFF_fam"/>
    <property type="match status" value="1"/>
</dbReference>
<dbReference type="OrthoDB" id="8606037at2"/>
<dbReference type="InterPro" id="IPR058172">
    <property type="entry name" value="HLGFF_Neisseriales"/>
</dbReference>
<comment type="caution">
    <text evidence="1">The sequence shown here is derived from an EMBL/GenBank/DDBJ whole genome shotgun (WGS) entry which is preliminary data.</text>
</comment>
<evidence type="ECO:0000313" key="1">
    <source>
        <dbReference type="EMBL" id="OAM29211.1"/>
    </source>
</evidence>
<proteinExistence type="predicted"/>
<dbReference type="RefSeq" id="WP_067591818.1">
    <property type="nucleotide sequence ID" value="NZ_LXSL01000016.1"/>
</dbReference>
<protein>
    <submittedName>
        <fullName evidence="1">Uncharacterized protein</fullName>
    </submittedName>
</protein>
<gene>
    <name evidence="1" type="ORF">A7P95_04505</name>
</gene>
<evidence type="ECO:0000313" key="2">
    <source>
        <dbReference type="Proteomes" id="UP000077885"/>
    </source>
</evidence>
<dbReference type="AlphaFoldDB" id="A0A1A9RYI4"/>
<organism evidence="1 2">
    <name type="scientific">Eikenella longinqua</name>
    <dbReference type="NCBI Taxonomy" id="1795827"/>
    <lineage>
        <taxon>Bacteria</taxon>
        <taxon>Pseudomonadati</taxon>
        <taxon>Pseudomonadota</taxon>
        <taxon>Betaproteobacteria</taxon>
        <taxon>Neisseriales</taxon>
        <taxon>Neisseriaceae</taxon>
        <taxon>Eikenella</taxon>
    </lineage>
</organism>
<reference evidence="2" key="1">
    <citation type="submission" date="2016-05" db="EMBL/GenBank/DDBJ databases">
        <title>Draft genome of Corynebacterium afermentans subsp. afermentans LCDC 88199T.</title>
        <authorList>
            <person name="Bernier A.-M."/>
            <person name="Bernard K."/>
        </authorList>
    </citation>
    <scope>NUCLEOTIDE SEQUENCE [LARGE SCALE GENOMIC DNA]</scope>
    <source>
        <strain evidence="2">NML02-A-017</strain>
    </source>
</reference>
<name>A0A1A9RYI4_9NEIS</name>
<sequence length="103" mass="10822">MRQFTLSTENGTLLGFLVLTADSGDEPQSGHAMLQLHEAPLPPADAAAARALAALAGQMLAWQPQGEGIALYDAEGSPAADIRQQYLRLGGHTLLLTDLEGNL</sequence>
<keyword evidence="2" id="KW-1185">Reference proteome</keyword>
<dbReference type="Proteomes" id="UP000077885">
    <property type="component" value="Unassembled WGS sequence"/>
</dbReference>
<dbReference type="STRING" id="1795827.A7P95_04505"/>
<accession>A0A1A9RYI4</accession>